<dbReference type="Pfam" id="PF14432">
    <property type="entry name" value="DYW_deaminase"/>
    <property type="match status" value="1"/>
</dbReference>
<feature type="repeat" description="PPR" evidence="3">
    <location>
        <begin position="228"/>
        <end position="262"/>
    </location>
</feature>
<evidence type="ECO:0000313" key="5">
    <source>
        <dbReference type="Proteomes" id="UP000827889"/>
    </source>
</evidence>
<dbReference type="RefSeq" id="XP_030548483.1">
    <property type="nucleotide sequence ID" value="XM_030692623.2"/>
</dbReference>
<evidence type="ECO:0000256" key="3">
    <source>
        <dbReference type="PROSITE-ProRule" id="PRU00708"/>
    </source>
</evidence>
<evidence type="ECO:0000256" key="2">
    <source>
        <dbReference type="ARBA" id="ARBA00022737"/>
    </source>
</evidence>
<dbReference type="NCBIfam" id="TIGR00756">
    <property type="entry name" value="PPR"/>
    <property type="match status" value="4"/>
</dbReference>
<dbReference type="PROSITE" id="PS51375">
    <property type="entry name" value="PPR"/>
    <property type="match status" value="4"/>
</dbReference>
<feature type="domain" description="DYW" evidence="4">
    <location>
        <begin position="644"/>
        <end position="737"/>
    </location>
</feature>
<evidence type="ECO:0000313" key="6">
    <source>
        <dbReference type="RefSeq" id="XP_030548483.1"/>
    </source>
</evidence>
<dbReference type="InterPro" id="IPR046960">
    <property type="entry name" value="PPR_At4g14850-like_plant"/>
</dbReference>
<gene>
    <name evidence="6" type="primary">LOC115753807</name>
</gene>
<dbReference type="Pfam" id="PF13041">
    <property type="entry name" value="PPR_2"/>
    <property type="match status" value="4"/>
</dbReference>
<reference evidence="5" key="1">
    <citation type="submission" date="2025-05" db="UniProtKB">
        <authorList>
            <consortium name="RefSeq"/>
        </authorList>
    </citation>
    <scope>NUCLEOTIDE SEQUENCE [LARGE SCALE GENOMIC DNA]</scope>
</reference>
<dbReference type="InterPro" id="IPR002885">
    <property type="entry name" value="PPR_rpt"/>
</dbReference>
<dbReference type="AlphaFoldDB" id="A0A8B8QPV1"/>
<accession>A0A8B8QPV1</accession>
<dbReference type="SUPFAM" id="SSF48452">
    <property type="entry name" value="TPR-like"/>
    <property type="match status" value="1"/>
</dbReference>
<dbReference type="FunFam" id="1.25.40.10:FF:000144">
    <property type="entry name" value="Pentatricopeptide repeat-containing protein, mitochondrial"/>
    <property type="match status" value="1"/>
</dbReference>
<keyword evidence="5" id="KW-1185">Reference proteome</keyword>
<feature type="repeat" description="PPR" evidence="3">
    <location>
        <begin position="430"/>
        <end position="464"/>
    </location>
</feature>
<organism evidence="5 6">
    <name type="scientific">Rhodamnia argentea</name>
    <dbReference type="NCBI Taxonomy" id="178133"/>
    <lineage>
        <taxon>Eukaryota</taxon>
        <taxon>Viridiplantae</taxon>
        <taxon>Streptophyta</taxon>
        <taxon>Embryophyta</taxon>
        <taxon>Tracheophyta</taxon>
        <taxon>Spermatophyta</taxon>
        <taxon>Magnoliopsida</taxon>
        <taxon>eudicotyledons</taxon>
        <taxon>Gunneridae</taxon>
        <taxon>Pentapetalae</taxon>
        <taxon>rosids</taxon>
        <taxon>malvids</taxon>
        <taxon>Myrtales</taxon>
        <taxon>Myrtaceae</taxon>
        <taxon>Myrtoideae</taxon>
        <taxon>Myrteae</taxon>
        <taxon>Australasian group</taxon>
        <taxon>Rhodamnia</taxon>
    </lineage>
</organism>
<dbReference type="FunFam" id="1.25.40.10:FF:001767">
    <property type="entry name" value="Pentatricopeptide repeat-containing protein At5g15340, mitochondrial"/>
    <property type="match status" value="1"/>
</dbReference>
<dbReference type="KEGG" id="rarg:115753807"/>
<feature type="repeat" description="PPR" evidence="3">
    <location>
        <begin position="126"/>
        <end position="160"/>
    </location>
</feature>
<dbReference type="GO" id="GO:0009451">
    <property type="term" value="P:RNA modification"/>
    <property type="evidence" value="ECO:0007669"/>
    <property type="project" value="InterPro"/>
</dbReference>
<dbReference type="InterPro" id="IPR032867">
    <property type="entry name" value="DYW_dom"/>
</dbReference>
<dbReference type="InterPro" id="IPR011990">
    <property type="entry name" value="TPR-like_helical_dom_sf"/>
</dbReference>
<protein>
    <submittedName>
        <fullName evidence="6">Pentatricopeptide repeat-containing protein At5g65570</fullName>
    </submittedName>
</protein>
<dbReference type="GO" id="GO:0008270">
    <property type="term" value="F:zinc ion binding"/>
    <property type="evidence" value="ECO:0007669"/>
    <property type="project" value="InterPro"/>
</dbReference>
<dbReference type="GeneID" id="115753807"/>
<sequence length="737" mass="82569">MPRSLHLCRPSTCPFVSNLVSRSDATLPWSNRQLRPNPSSLHWVARSIDASPLCGPSQARTPQSYSSLLGRCAETRCLLDVRRVQTHLIKTALCPTLLGHKLVDAYLKCSSVSDARGVFDEMPERHVVTWNSMIASYIKRRRSEEAVELYERMMSEGVFPDEYTFSSVFKAFSDLGRVAGGQRAHGLAVVLGLEVSNVFVGSALVDMYAKFGRMRDAQLVADRVTDQDVVLLTALIVGYVQHGEEFKAQAVFSDMVRKGIKPNEFTLASTLIGCANSADLKSGKSIHACIVKAGFDYAIASQTSLLTMYSKCGIIDDSFKVFNYLANPNLVTWTSLIVGLVQNGREEIALLKFREMLQNSVNPNSFTLSSVLRACSSLAMLETGKQIHAVLTKYGLVRNGYAGVALIDLYGKCGMAEMARSVFDRLIDIDVVSMNSMIYGYAVNGMGQEALELYNRMKDLELEQNQVTFVAVLLACSNAGLVEEGWQIFSYLRDSRETELRRDHYACMVDLLGRSGRLEEAEMLVTQMNNPDLVMWRTLLSACRVHGDVKTAERAMKKVLELAPGDEGTHVLLSNLYAATCNWSQLIEMKSTMRDMKLKKNPAVSWVEVDREVHTFMAGDLSHLGSKEILNTLEELIEKVRNLGYIPDTRYVLQDLDEEKKETSLYYHSEKLALAFALSRTKNKTNSVRILKNLRVCGDCHSWMKYVSVAVGREIVARDAKRYHHIKDGLCSCRDYW</sequence>
<dbReference type="GO" id="GO:0003723">
    <property type="term" value="F:RNA binding"/>
    <property type="evidence" value="ECO:0007669"/>
    <property type="project" value="InterPro"/>
</dbReference>
<feature type="repeat" description="PPR" evidence="3">
    <location>
        <begin position="329"/>
        <end position="363"/>
    </location>
</feature>
<dbReference type="FunFam" id="1.25.40.10:FF:000344">
    <property type="entry name" value="Pentatricopeptide repeat-containing protein"/>
    <property type="match status" value="1"/>
</dbReference>
<name>A0A8B8QPV1_9MYRT</name>
<reference evidence="6" key="2">
    <citation type="submission" date="2025-08" db="UniProtKB">
        <authorList>
            <consortium name="RefSeq"/>
        </authorList>
    </citation>
    <scope>IDENTIFICATION</scope>
    <source>
        <tissue evidence="6">Leaf</tissue>
    </source>
</reference>
<proteinExistence type="inferred from homology"/>
<dbReference type="PANTHER" id="PTHR47926">
    <property type="entry name" value="PENTATRICOPEPTIDE REPEAT-CONTAINING PROTEIN"/>
    <property type="match status" value="1"/>
</dbReference>
<dbReference type="FunFam" id="1.25.40.10:FF:000285">
    <property type="entry name" value="Pentatricopeptide repeat-containing protein, chloroplastic"/>
    <property type="match status" value="1"/>
</dbReference>
<dbReference type="PANTHER" id="PTHR47926:SF342">
    <property type="entry name" value="TETRATRICOPEPTIDE-LIKE HELICAL DOMAIN-CONTAINING PROTEIN-RELATED"/>
    <property type="match status" value="1"/>
</dbReference>
<dbReference type="Pfam" id="PF20431">
    <property type="entry name" value="E_motif"/>
    <property type="match status" value="1"/>
</dbReference>
<dbReference type="Gene3D" id="1.25.40.10">
    <property type="entry name" value="Tetratricopeptide repeat domain"/>
    <property type="match status" value="4"/>
</dbReference>
<keyword evidence="2" id="KW-0677">Repeat</keyword>
<dbReference type="InterPro" id="IPR046848">
    <property type="entry name" value="E_motif"/>
</dbReference>
<dbReference type="Pfam" id="PF01535">
    <property type="entry name" value="PPR"/>
    <property type="match status" value="2"/>
</dbReference>
<evidence type="ECO:0000256" key="1">
    <source>
        <dbReference type="ARBA" id="ARBA00006643"/>
    </source>
</evidence>
<evidence type="ECO:0000259" key="4">
    <source>
        <dbReference type="Pfam" id="PF14432"/>
    </source>
</evidence>
<dbReference type="OrthoDB" id="185373at2759"/>
<dbReference type="Proteomes" id="UP000827889">
    <property type="component" value="Chromosome 1"/>
</dbReference>
<comment type="similarity">
    <text evidence="1">Belongs to the PPR family. PCMP-H subfamily.</text>
</comment>